<evidence type="ECO:0000313" key="2">
    <source>
        <dbReference type="Proteomes" id="UP001234178"/>
    </source>
</evidence>
<dbReference type="Proteomes" id="UP001234178">
    <property type="component" value="Unassembled WGS sequence"/>
</dbReference>
<sequence>MLFSQVYGTHVIQKPMCDPMTYPLLFPNGDNGGDQNMIHSNPAISKYCQTNEDNSGKEDMTDREAQVVRDAAEDTGLDVVEP</sequence>
<accession>A0ABQ9Z412</accession>
<proteinExistence type="predicted"/>
<name>A0ABQ9Z412_9CRUS</name>
<evidence type="ECO:0000313" key="1">
    <source>
        <dbReference type="EMBL" id="KAK4007616.1"/>
    </source>
</evidence>
<protein>
    <submittedName>
        <fullName evidence="1">Uncharacterized protein</fullName>
    </submittedName>
</protein>
<organism evidence="1 2">
    <name type="scientific">Daphnia magna</name>
    <dbReference type="NCBI Taxonomy" id="35525"/>
    <lineage>
        <taxon>Eukaryota</taxon>
        <taxon>Metazoa</taxon>
        <taxon>Ecdysozoa</taxon>
        <taxon>Arthropoda</taxon>
        <taxon>Crustacea</taxon>
        <taxon>Branchiopoda</taxon>
        <taxon>Diplostraca</taxon>
        <taxon>Cladocera</taxon>
        <taxon>Anomopoda</taxon>
        <taxon>Daphniidae</taxon>
        <taxon>Daphnia</taxon>
    </lineage>
</organism>
<keyword evidence="2" id="KW-1185">Reference proteome</keyword>
<gene>
    <name evidence="1" type="ORF">OUZ56_012770</name>
</gene>
<reference evidence="1 2" key="1">
    <citation type="journal article" date="2023" name="Nucleic Acids Res.">
        <title>The hologenome of Daphnia magna reveals possible DNA methylation and microbiome-mediated evolution of the host genome.</title>
        <authorList>
            <person name="Chaturvedi A."/>
            <person name="Li X."/>
            <person name="Dhandapani V."/>
            <person name="Marshall H."/>
            <person name="Kissane S."/>
            <person name="Cuenca-Cambronero M."/>
            <person name="Asole G."/>
            <person name="Calvet F."/>
            <person name="Ruiz-Romero M."/>
            <person name="Marangio P."/>
            <person name="Guigo R."/>
            <person name="Rago D."/>
            <person name="Mirbahai L."/>
            <person name="Eastwood N."/>
            <person name="Colbourne J.K."/>
            <person name="Zhou J."/>
            <person name="Mallon E."/>
            <person name="Orsini L."/>
        </authorList>
    </citation>
    <scope>NUCLEOTIDE SEQUENCE [LARGE SCALE GENOMIC DNA]</scope>
    <source>
        <strain evidence="1">LRV0_1</strain>
    </source>
</reference>
<comment type="caution">
    <text evidence="1">The sequence shown here is derived from an EMBL/GenBank/DDBJ whole genome shotgun (WGS) entry which is preliminary data.</text>
</comment>
<dbReference type="EMBL" id="JAOYFB010000002">
    <property type="protein sequence ID" value="KAK4007616.1"/>
    <property type="molecule type" value="Genomic_DNA"/>
</dbReference>